<dbReference type="Proteomes" id="UP000501076">
    <property type="component" value="Plasmid pFDU301A"/>
</dbReference>
<geneLocation type="plasmid" evidence="2">
    <name>pfdu301a</name>
</geneLocation>
<sequence>MKDIISYKLLKKNWEQTLGDMENTMLEGVWREEDKDPLAYTFCFKLVTQRGKEQIVFVYLSEYKGKLQVGFTSKLNTKELLNRTSRLVDLILDNVNLLHKAFDELKKVEIMYPKHYISKSILAERKNESKGIRVSDIRDKKELIVNFFEELKRKKLPEVSYSDDERRSFEIRGRGSTNLGKLLVELGIAKEFNATKVSKSYHTIYFKDDCYSSHLYTVLDQWENFIRNEIGFKDCFSSRYFDK</sequence>
<keyword evidence="1" id="KW-0614">Plasmid</keyword>
<protein>
    <submittedName>
        <fullName evidence="1">Uncharacterized protein</fullName>
    </submittedName>
</protein>
<name>A0A6M6E1G9_PRIMG</name>
<dbReference type="RefSeq" id="WP_171778791.1">
    <property type="nucleotide sequence ID" value="NZ_CP045273.1"/>
</dbReference>
<dbReference type="AlphaFoldDB" id="A0A6M6E1G9"/>
<gene>
    <name evidence="1" type="ORF">FDZ14_32395</name>
</gene>
<reference evidence="1 2" key="1">
    <citation type="submission" date="2019-10" db="EMBL/GenBank/DDBJ databases">
        <title>Complete genome sequences for adaption low water activity.</title>
        <authorList>
            <person name="Zhao L."/>
            <person name="Zhong J."/>
        </authorList>
    </citation>
    <scope>NUCLEOTIDE SEQUENCE [LARGE SCALE GENOMIC DNA]</scope>
    <source>
        <strain evidence="1 2">FDU301</strain>
        <plasmid evidence="2">pfdu301a</plasmid>
    </source>
</reference>
<evidence type="ECO:0000313" key="2">
    <source>
        <dbReference type="Proteomes" id="UP000501076"/>
    </source>
</evidence>
<proteinExistence type="predicted"/>
<dbReference type="EMBL" id="CP045273">
    <property type="protein sequence ID" value="QJX80792.1"/>
    <property type="molecule type" value="Genomic_DNA"/>
</dbReference>
<organism evidence="1 2">
    <name type="scientific">Priestia megaterium</name>
    <name type="common">Bacillus megaterium</name>
    <dbReference type="NCBI Taxonomy" id="1404"/>
    <lineage>
        <taxon>Bacteria</taxon>
        <taxon>Bacillati</taxon>
        <taxon>Bacillota</taxon>
        <taxon>Bacilli</taxon>
        <taxon>Bacillales</taxon>
        <taxon>Bacillaceae</taxon>
        <taxon>Priestia</taxon>
    </lineage>
</organism>
<accession>A0A6M6E1G9</accession>
<evidence type="ECO:0000313" key="1">
    <source>
        <dbReference type="EMBL" id="QJX80792.1"/>
    </source>
</evidence>